<dbReference type="Gramene" id="ONK66974">
    <property type="protein sequence ID" value="ONK66974"/>
    <property type="gene ID" value="A4U43_C06F14160"/>
</dbReference>
<name>A0A5P1EMF4_ASPOF</name>
<proteinExistence type="predicted"/>
<feature type="compositionally biased region" description="Basic and acidic residues" evidence="1">
    <location>
        <begin position="83"/>
        <end position="96"/>
    </location>
</feature>
<reference evidence="3" key="1">
    <citation type="journal article" date="2017" name="Nat. Commun.">
        <title>The asparagus genome sheds light on the origin and evolution of a young Y chromosome.</title>
        <authorList>
            <person name="Harkess A."/>
            <person name="Zhou J."/>
            <person name="Xu C."/>
            <person name="Bowers J.E."/>
            <person name="Van der Hulst R."/>
            <person name="Ayyampalayam S."/>
            <person name="Mercati F."/>
            <person name="Riccardi P."/>
            <person name="McKain M.R."/>
            <person name="Kakrana A."/>
            <person name="Tang H."/>
            <person name="Ray J."/>
            <person name="Groenendijk J."/>
            <person name="Arikit S."/>
            <person name="Mathioni S.M."/>
            <person name="Nakano M."/>
            <person name="Shan H."/>
            <person name="Telgmann-Rauber A."/>
            <person name="Kanno A."/>
            <person name="Yue Z."/>
            <person name="Chen H."/>
            <person name="Li W."/>
            <person name="Chen Y."/>
            <person name="Xu X."/>
            <person name="Zhang Y."/>
            <person name="Luo S."/>
            <person name="Chen H."/>
            <person name="Gao J."/>
            <person name="Mao Z."/>
            <person name="Pires J.C."/>
            <person name="Luo M."/>
            <person name="Kudrna D."/>
            <person name="Wing R.A."/>
            <person name="Meyers B.C."/>
            <person name="Yi K."/>
            <person name="Kong H."/>
            <person name="Lavrijsen P."/>
            <person name="Sunseri F."/>
            <person name="Falavigna A."/>
            <person name="Ye Y."/>
            <person name="Leebens-Mack J.H."/>
            <person name="Chen G."/>
        </authorList>
    </citation>
    <scope>NUCLEOTIDE SEQUENCE [LARGE SCALE GENOMIC DNA]</scope>
    <source>
        <strain evidence="3">cv. DH0086</strain>
    </source>
</reference>
<evidence type="ECO:0000256" key="1">
    <source>
        <dbReference type="SAM" id="MobiDB-lite"/>
    </source>
</evidence>
<keyword evidence="3" id="KW-1185">Reference proteome</keyword>
<evidence type="ECO:0000313" key="3">
    <source>
        <dbReference type="Proteomes" id="UP000243459"/>
    </source>
</evidence>
<feature type="region of interest" description="Disordered" evidence="1">
    <location>
        <begin position="83"/>
        <end position="112"/>
    </location>
</feature>
<gene>
    <name evidence="2" type="ORF">A4U43_C06F14160</name>
</gene>
<dbReference type="Proteomes" id="UP000243459">
    <property type="component" value="Chromosome 6"/>
</dbReference>
<evidence type="ECO:0000313" key="2">
    <source>
        <dbReference type="EMBL" id="ONK66974.1"/>
    </source>
</evidence>
<dbReference type="EMBL" id="CM007386">
    <property type="protein sequence ID" value="ONK66974.1"/>
    <property type="molecule type" value="Genomic_DNA"/>
</dbReference>
<accession>A0A5P1EMF4</accession>
<protein>
    <submittedName>
        <fullName evidence="2">Uncharacterized protein</fullName>
    </submittedName>
</protein>
<organism evidence="2 3">
    <name type="scientific">Asparagus officinalis</name>
    <name type="common">Garden asparagus</name>
    <dbReference type="NCBI Taxonomy" id="4686"/>
    <lineage>
        <taxon>Eukaryota</taxon>
        <taxon>Viridiplantae</taxon>
        <taxon>Streptophyta</taxon>
        <taxon>Embryophyta</taxon>
        <taxon>Tracheophyta</taxon>
        <taxon>Spermatophyta</taxon>
        <taxon>Magnoliopsida</taxon>
        <taxon>Liliopsida</taxon>
        <taxon>Asparagales</taxon>
        <taxon>Asparagaceae</taxon>
        <taxon>Asparagoideae</taxon>
        <taxon>Asparagus</taxon>
    </lineage>
</organism>
<sequence length="112" mass="12585">MYTGKKPSPIKPSSNSISDPILPYLQSISSELGKFERNPDGPDQKLKALLEDCVQRYFQVSGTNANEAFFSLMNEIRKVHDSVHVKPKGPPKEKRQQSLGGEIVKAKRKKVF</sequence>
<dbReference type="AlphaFoldDB" id="A0A5P1EMF4"/>